<dbReference type="eggNOG" id="COG3754">
    <property type="taxonomic scope" value="Bacteria"/>
</dbReference>
<dbReference type="AlphaFoldDB" id="A0A081D345"/>
<dbReference type="Proteomes" id="UP000028701">
    <property type="component" value="Unassembled WGS sequence"/>
</dbReference>
<dbReference type="InterPro" id="IPR007739">
    <property type="entry name" value="RgpF"/>
</dbReference>
<proteinExistence type="predicted"/>
<dbReference type="OrthoDB" id="9816424at2"/>
<reference evidence="1 2" key="1">
    <citation type="submission" date="2014-08" db="EMBL/GenBank/DDBJ databases">
        <title>Whole genome shotgun sequence of Rhizobium rubi NBRC 13261.</title>
        <authorList>
            <person name="Katano-Makiyama Y."/>
            <person name="Hosoyama A."/>
            <person name="Hashimoto M."/>
            <person name="Hosoyama Y."/>
            <person name="Noguchi M."/>
            <person name="Tsuchikane K."/>
            <person name="Uohara A."/>
            <person name="Ohji S."/>
            <person name="Ichikawa N."/>
            <person name="Kimura A."/>
            <person name="Yamazoe A."/>
            <person name="Fujita N."/>
        </authorList>
    </citation>
    <scope>NUCLEOTIDE SEQUENCE [LARGE SCALE GENOMIC DNA]</scope>
    <source>
        <strain evidence="1 2">NBRC 13261</strain>
    </source>
</reference>
<sequence length="917" mass="105731">MLKHEADSKVKRAAITFFFDEHGIVDEYMFYLVEKLQEYVSRNVFVSNTPLSSETKFRLKSLGCEILERENVGFDVWAYKDGIEFIGYENLADYDELILLNHTFYGPIFPFKELFDKMDALEVDFWGISAHKEVVPNPFTNEGVLHRHLNSHFITVRGELLHSEEFSSYWKTIPNIESYVDSVLLHESRFTQHFIDAGYACGVYDNDEDYPSPYPCFINVDQSLERRCPILKRRVFFHDSSFLEQNAVDLPRALRIMRETSDYDEGFIWKNILRSANLRTLNTNAGLTKVFPQAGLENFDPSNISLKVAVCAHIYYTELLHETLDYASHITIPFDLIITTSDTSKKKEIEKELEKRSGYLNVYVLVVEENRGRDMSALFISCKKFFLDDRYDLVLRLHTKKSPQIEGGRGMLFKRHMLENIAGSKALVDSVLHMFASQPWTGVAVPPVVHISFPTMGKAWFTNKPRATQIAKMLDMSVKFDANTPIAAYGTMFWFRPAALRKLFKHPWKWADFNPEPNHTDGGLAHVLERLITYCSQDAGYTTSQILSHEQAEFNYGMLEYKLEHLSSFIPGEFSWQADMLKNWKEGGYPTTLEEGFSQSAGFAAKLSEMNPDYTDVVVKRLKVDNFNILQKICGNTSPPMDVDDHSRPDLHYQRDVCIETLMDLCGFNRSLASRFLPGSKGELVTNVRRDAELIKQFLIEIRQLPKKSGNQAVLSRHVLEYMFFEWAEGRELTILFDSRTYATNYLETETSFNSLVHYLTVGAKRLLNPHPLFDASFYMAQVAGRTVVNPLVDYVTTGWRLGLSPHPLFDTTYYLKNNEDVVKHGVEPLSHFLSYGGKEGRDPHWAFDSKFYLDKNPLVKSSGTNPLMHFILRGVHDDRWPNRSFDVADYRTHFTELQTSGENPLVHYVREAQRGR</sequence>
<evidence type="ECO:0008006" key="3">
    <source>
        <dbReference type="Google" id="ProtNLM"/>
    </source>
</evidence>
<gene>
    <name evidence="1" type="ORF">RRU01S_36_00050</name>
</gene>
<evidence type="ECO:0000313" key="1">
    <source>
        <dbReference type="EMBL" id="GAK73341.1"/>
    </source>
</evidence>
<evidence type="ECO:0000313" key="2">
    <source>
        <dbReference type="Proteomes" id="UP000028701"/>
    </source>
</evidence>
<organism evidence="1 2">
    <name type="scientific">Agrobacterium rubi TR3 = NBRC 13261</name>
    <dbReference type="NCBI Taxonomy" id="1368415"/>
    <lineage>
        <taxon>Bacteria</taxon>
        <taxon>Pseudomonadati</taxon>
        <taxon>Pseudomonadota</taxon>
        <taxon>Alphaproteobacteria</taxon>
        <taxon>Hyphomicrobiales</taxon>
        <taxon>Rhizobiaceae</taxon>
        <taxon>Rhizobium/Agrobacterium group</taxon>
        <taxon>Agrobacterium</taxon>
    </lineage>
</organism>
<name>A0A081D345_9HYPH</name>
<dbReference type="Pfam" id="PF05045">
    <property type="entry name" value="RgpF"/>
    <property type="match status" value="1"/>
</dbReference>
<protein>
    <recommendedName>
        <fullName evidence="3">Rhamnan synthesis protein F</fullName>
    </recommendedName>
</protein>
<comment type="caution">
    <text evidence="1">The sequence shown here is derived from an EMBL/GenBank/DDBJ whole genome shotgun (WGS) entry which is preliminary data.</text>
</comment>
<dbReference type="eggNOG" id="COG0438">
    <property type="taxonomic scope" value="Bacteria"/>
</dbReference>
<dbReference type="EMBL" id="BBJU01000036">
    <property type="protein sequence ID" value="GAK73341.1"/>
    <property type="molecule type" value="Genomic_DNA"/>
</dbReference>
<accession>A0A081D345</accession>